<name>A0A2S7XNJ6_9GAMM</name>
<protein>
    <submittedName>
        <fullName evidence="2">Type VI secretion system baseplate subunit TssE</fullName>
    </submittedName>
</protein>
<comment type="caution">
    <text evidence="2">The sequence shown here is derived from an EMBL/GenBank/DDBJ whole genome shotgun (WGS) entry which is preliminary data.</text>
</comment>
<sequence length="170" mass="19293">MAELTQKERLQPALLDRLTDDEPEQRQESREKRVISMRQLRASVLRDLAWLLNASRLDTVQNLDDAPFVAHSVLNYGIPDITGLTASGVDVGKIEQAVRQAIWDFEPRILRHSVRVHARVDPDRMSHNTLTFDIEGDLWAQPVPLRIFLKTELDLELGEVRIVEHSGAGG</sequence>
<evidence type="ECO:0000259" key="1">
    <source>
        <dbReference type="Pfam" id="PF04965"/>
    </source>
</evidence>
<evidence type="ECO:0000313" key="3">
    <source>
        <dbReference type="Proteomes" id="UP000239936"/>
    </source>
</evidence>
<dbReference type="InterPro" id="IPR007048">
    <property type="entry name" value="IraD/Gp25-like"/>
</dbReference>
<dbReference type="InterPro" id="IPR017737">
    <property type="entry name" value="TssE1-like"/>
</dbReference>
<proteinExistence type="predicted"/>
<dbReference type="Proteomes" id="UP000239936">
    <property type="component" value="Unassembled WGS sequence"/>
</dbReference>
<dbReference type="PANTHER" id="PTHR38595:SF1">
    <property type="entry name" value="TYPE VI SECRETION SYSTEM COMPONENT TSSE1"/>
    <property type="match status" value="1"/>
</dbReference>
<feature type="domain" description="IraD/Gp25-like" evidence="1">
    <location>
        <begin position="39"/>
        <end position="142"/>
    </location>
</feature>
<gene>
    <name evidence="2" type="ORF">CXB77_12745</name>
</gene>
<dbReference type="OrthoDB" id="119583at2"/>
<evidence type="ECO:0000313" key="2">
    <source>
        <dbReference type="EMBL" id="PQJ95153.1"/>
    </source>
</evidence>
<dbReference type="NCBIfam" id="TIGR03357">
    <property type="entry name" value="VI_zyme"/>
    <property type="match status" value="1"/>
</dbReference>
<reference evidence="2 3" key="1">
    <citation type="submission" date="2018-01" db="EMBL/GenBank/DDBJ databases">
        <title>The complete genome sequence of Chromatium okenii LaCa, a purple sulfur bacterium with a turbulent life.</title>
        <authorList>
            <person name="Luedin S.M."/>
            <person name="Liechti N."/>
            <person name="Storelli N."/>
            <person name="Danza F."/>
            <person name="Wittwer M."/>
            <person name="Pothier J.F."/>
            <person name="Tonolla M.A."/>
        </authorList>
    </citation>
    <scope>NUCLEOTIDE SEQUENCE [LARGE SCALE GENOMIC DNA]</scope>
    <source>
        <strain evidence="2 3">LaCa</strain>
    </source>
</reference>
<dbReference type="EMBL" id="PPGH01000037">
    <property type="protein sequence ID" value="PQJ95153.1"/>
    <property type="molecule type" value="Genomic_DNA"/>
</dbReference>
<dbReference type="InterPro" id="IPR053176">
    <property type="entry name" value="T6SS_TssE1-like"/>
</dbReference>
<dbReference type="AlphaFoldDB" id="A0A2S7XNJ6"/>
<dbReference type="PANTHER" id="PTHR38595">
    <property type="entry name" value="CYTOPLASMIC PROTEIN-RELATED"/>
    <property type="match status" value="1"/>
</dbReference>
<organism evidence="2 3">
    <name type="scientific">Chromatium okenii</name>
    <dbReference type="NCBI Taxonomy" id="61644"/>
    <lineage>
        <taxon>Bacteria</taxon>
        <taxon>Pseudomonadati</taxon>
        <taxon>Pseudomonadota</taxon>
        <taxon>Gammaproteobacteria</taxon>
        <taxon>Chromatiales</taxon>
        <taxon>Chromatiaceae</taxon>
        <taxon>Chromatium</taxon>
    </lineage>
</organism>
<dbReference type="Pfam" id="PF04965">
    <property type="entry name" value="GPW_gp25"/>
    <property type="match status" value="1"/>
</dbReference>
<keyword evidence="3" id="KW-1185">Reference proteome</keyword>
<accession>A0A2S7XNJ6</accession>
<dbReference type="RefSeq" id="WP_105074213.1">
    <property type="nucleotide sequence ID" value="NZ_PPGH01000037.1"/>
</dbReference>
<dbReference type="SUPFAM" id="SSF160719">
    <property type="entry name" value="gpW/gp25-like"/>
    <property type="match status" value="1"/>
</dbReference>